<comment type="caution">
    <text evidence="1">The sequence shown here is derived from an EMBL/GenBank/DDBJ whole genome shotgun (WGS) entry which is preliminary data.</text>
</comment>
<sequence length="64" mass="7685">MRQMCIYCFKWADIDAMTPIFEQGREFVNYYCEDCVTAVMNNLFKLPYKHGRSYSDVCEQSRTH</sequence>
<dbReference type="Proteomes" id="UP000789326">
    <property type="component" value="Unassembled WGS sequence"/>
</dbReference>
<evidence type="ECO:0000313" key="1">
    <source>
        <dbReference type="EMBL" id="CAH0208344.1"/>
    </source>
</evidence>
<protein>
    <submittedName>
        <fullName evidence="1">Uncharacterized protein</fullName>
    </submittedName>
</protein>
<proteinExistence type="predicted"/>
<reference evidence="1" key="1">
    <citation type="submission" date="2021-11" db="EMBL/GenBank/DDBJ databases">
        <authorList>
            <person name="Bulgarelli D."/>
        </authorList>
    </citation>
    <scope>NUCLEOTIDE SEQUENCE</scope>
    <source>
        <strain evidence="1">Bi133</strain>
    </source>
</reference>
<organism evidence="1 2">
    <name type="scientific">Peribacillus simplex</name>
    <dbReference type="NCBI Taxonomy" id="1478"/>
    <lineage>
        <taxon>Bacteria</taxon>
        <taxon>Bacillati</taxon>
        <taxon>Bacillota</taxon>
        <taxon>Bacilli</taxon>
        <taxon>Bacillales</taxon>
        <taxon>Bacillaceae</taxon>
        <taxon>Peribacillus</taxon>
    </lineage>
</organism>
<evidence type="ECO:0000313" key="2">
    <source>
        <dbReference type="Proteomes" id="UP000789326"/>
    </source>
</evidence>
<gene>
    <name evidence="1" type="ORF">SRABI133_02096</name>
</gene>
<dbReference type="AlphaFoldDB" id="A0A9W4KX48"/>
<dbReference type="EMBL" id="CAKKMG010000022">
    <property type="protein sequence ID" value="CAH0208344.1"/>
    <property type="molecule type" value="Genomic_DNA"/>
</dbReference>
<name>A0A9W4KX48_9BACI</name>
<accession>A0A9W4KX48</accession>